<protein>
    <recommendedName>
        <fullName evidence="5">Signal transduction histidine kinase subgroup 3 dimerisation and phosphoacceptor domain-containing protein</fullName>
    </recommendedName>
</protein>
<evidence type="ECO:0000256" key="1">
    <source>
        <dbReference type="ARBA" id="ARBA00022679"/>
    </source>
</evidence>
<feature type="transmembrane region" description="Helical" evidence="4">
    <location>
        <begin position="125"/>
        <end position="145"/>
    </location>
</feature>
<accession>A0A3P1VAE5</accession>
<evidence type="ECO:0000256" key="2">
    <source>
        <dbReference type="ARBA" id="ARBA00022777"/>
    </source>
</evidence>
<organism evidence="6 7">
    <name type="scientific">Actinomyces bowdenii</name>
    <dbReference type="NCBI Taxonomy" id="131109"/>
    <lineage>
        <taxon>Bacteria</taxon>
        <taxon>Bacillati</taxon>
        <taxon>Actinomycetota</taxon>
        <taxon>Actinomycetes</taxon>
        <taxon>Actinomycetales</taxon>
        <taxon>Actinomycetaceae</taxon>
        <taxon>Actinomyces</taxon>
    </lineage>
</organism>
<dbReference type="EMBL" id="RQZC01000006">
    <property type="protein sequence ID" value="RRD29553.1"/>
    <property type="molecule type" value="Genomic_DNA"/>
</dbReference>
<feature type="transmembrane region" description="Helical" evidence="4">
    <location>
        <begin position="97"/>
        <end position="119"/>
    </location>
</feature>
<gene>
    <name evidence="6" type="ORF">EII10_05915</name>
</gene>
<dbReference type="Gene3D" id="6.10.250.2870">
    <property type="match status" value="1"/>
</dbReference>
<dbReference type="AlphaFoldDB" id="A0A3P1VAE5"/>
<dbReference type="InterPro" id="IPR050482">
    <property type="entry name" value="Sensor_HK_TwoCompSys"/>
</dbReference>
<evidence type="ECO:0000313" key="6">
    <source>
        <dbReference type="EMBL" id="RRD29553.1"/>
    </source>
</evidence>
<dbReference type="InterPro" id="IPR011712">
    <property type="entry name" value="Sig_transdc_His_kin_sub3_dim/P"/>
</dbReference>
<reference evidence="6 7" key="1">
    <citation type="submission" date="2018-11" db="EMBL/GenBank/DDBJ databases">
        <title>Genomes From Bacteria Associated with the Canine Oral Cavity: a Test Case for Automated Genome-Based Taxonomic Assignment.</title>
        <authorList>
            <person name="Coil D.A."/>
            <person name="Jospin G."/>
            <person name="Darling A.E."/>
            <person name="Wallis C."/>
            <person name="Davis I.J."/>
            <person name="Harris S."/>
            <person name="Eisen J.A."/>
            <person name="Holcombe L.J."/>
            <person name="O'Flynn C."/>
        </authorList>
    </citation>
    <scope>NUCLEOTIDE SEQUENCE [LARGE SCALE GENOMIC DNA]</scope>
    <source>
        <strain evidence="6 7">OH5050</strain>
    </source>
</reference>
<feature type="transmembrane region" description="Helical" evidence="4">
    <location>
        <begin position="21"/>
        <end position="43"/>
    </location>
</feature>
<feature type="domain" description="Signal transduction histidine kinase subgroup 3 dimerisation and phosphoacceptor" evidence="5">
    <location>
        <begin position="218"/>
        <end position="281"/>
    </location>
</feature>
<evidence type="ECO:0000259" key="5">
    <source>
        <dbReference type="Pfam" id="PF07730"/>
    </source>
</evidence>
<keyword evidence="1" id="KW-0808">Transferase</keyword>
<dbReference type="GO" id="GO:0046983">
    <property type="term" value="F:protein dimerization activity"/>
    <property type="evidence" value="ECO:0007669"/>
    <property type="project" value="InterPro"/>
</dbReference>
<dbReference type="PANTHER" id="PTHR24421:SF63">
    <property type="entry name" value="SENSOR HISTIDINE KINASE DESK"/>
    <property type="match status" value="1"/>
</dbReference>
<dbReference type="GO" id="GO:0000155">
    <property type="term" value="F:phosphorelay sensor kinase activity"/>
    <property type="evidence" value="ECO:0007669"/>
    <property type="project" value="InterPro"/>
</dbReference>
<keyword evidence="7" id="KW-1185">Reference proteome</keyword>
<feature type="transmembrane region" description="Helical" evidence="4">
    <location>
        <begin position="55"/>
        <end position="76"/>
    </location>
</feature>
<keyword evidence="3" id="KW-0902">Two-component regulatory system</keyword>
<dbReference type="PANTHER" id="PTHR24421">
    <property type="entry name" value="NITRATE/NITRITE SENSOR PROTEIN NARX-RELATED"/>
    <property type="match status" value="1"/>
</dbReference>
<keyword evidence="2" id="KW-0418">Kinase</keyword>
<feature type="transmembrane region" description="Helical" evidence="4">
    <location>
        <begin position="152"/>
        <end position="168"/>
    </location>
</feature>
<name>A0A3P1VAE5_9ACTO</name>
<evidence type="ECO:0000256" key="3">
    <source>
        <dbReference type="ARBA" id="ARBA00023012"/>
    </source>
</evidence>
<comment type="caution">
    <text evidence="6">The sequence shown here is derived from an EMBL/GenBank/DDBJ whole genome shotgun (WGS) entry which is preliminary data.</text>
</comment>
<proteinExistence type="predicted"/>
<keyword evidence="4" id="KW-0472">Membrane</keyword>
<keyword evidence="4" id="KW-1133">Transmembrane helix</keyword>
<evidence type="ECO:0000256" key="4">
    <source>
        <dbReference type="SAM" id="Phobius"/>
    </source>
</evidence>
<dbReference type="Proteomes" id="UP000271272">
    <property type="component" value="Unassembled WGS sequence"/>
</dbReference>
<dbReference type="OrthoDB" id="5241784at2"/>
<sequence>MSRFPGLAAWRRMAPLERYSLYNRWSLHALLILVTLVNLLAMISAGRGQEDLAPLVTVTVALLVALLIAGVLALELHPGLNARPRADHRRWLRACSVLALVVCGTWLLLHGAVIAGLLPPLDARGAGIVLIGIYAPITVVSLVHIPRMRHRWAAMTALALAVTIVTYPLHVEPVQTVCILLTPPIMTSATTGSLWAVRILREAERSRTLAAELSATEERLRIAQELHDTMGQDLAAMSLTTELALALAQRGDARAVSELEALRSLMRRSTAHMRQVVQGYRVIDLPTELAGARSLLSTAGIEVTVRGQCDQVPAAQQQTAAWFMRETATNVLRHASATQVTITIGADGVSVGNDGVAGRLGPLSGLEALRRRAEALDSRIIIDHRPPAFTSHLRFTADEEESA</sequence>
<evidence type="ECO:0000313" key="7">
    <source>
        <dbReference type="Proteomes" id="UP000271272"/>
    </source>
</evidence>
<dbReference type="GO" id="GO:0016020">
    <property type="term" value="C:membrane"/>
    <property type="evidence" value="ECO:0007669"/>
    <property type="project" value="InterPro"/>
</dbReference>
<dbReference type="RefSeq" id="WP_124933584.1">
    <property type="nucleotide sequence ID" value="NZ_RQZC01000006.1"/>
</dbReference>
<keyword evidence="4" id="KW-0812">Transmembrane</keyword>
<dbReference type="Pfam" id="PF07730">
    <property type="entry name" value="HisKA_3"/>
    <property type="match status" value="1"/>
</dbReference>